<dbReference type="GO" id="GO:0022857">
    <property type="term" value="F:transmembrane transporter activity"/>
    <property type="evidence" value="ECO:0007669"/>
    <property type="project" value="UniProtKB-UniRule"/>
</dbReference>
<comment type="similarity">
    <text evidence="2 6">Belongs to the CTL (choline transporter-like) family.</text>
</comment>
<feature type="transmembrane region" description="Helical" evidence="6">
    <location>
        <begin position="104"/>
        <end position="132"/>
    </location>
</feature>
<comment type="caution">
    <text evidence="6">Lacks conserved residue(s) required for the propagation of feature annotation.</text>
</comment>
<dbReference type="PANTHER" id="PTHR12385">
    <property type="entry name" value="CHOLINE TRANSPORTER-LIKE (SLC FAMILY 44)"/>
    <property type="match status" value="1"/>
</dbReference>
<comment type="function">
    <text evidence="6">Choline transporter.</text>
</comment>
<keyword evidence="3 6" id="KW-0812">Transmembrane</keyword>
<gene>
    <name evidence="7" type="ORF">RFI_14675</name>
</gene>
<evidence type="ECO:0000313" key="8">
    <source>
        <dbReference type="Proteomes" id="UP000023152"/>
    </source>
</evidence>
<name>X6N8C0_RETFI</name>
<proteinExistence type="inferred from homology"/>
<accession>X6N8C0</accession>
<evidence type="ECO:0000313" key="7">
    <source>
        <dbReference type="EMBL" id="ETO22525.1"/>
    </source>
</evidence>
<evidence type="ECO:0000256" key="5">
    <source>
        <dbReference type="ARBA" id="ARBA00023136"/>
    </source>
</evidence>
<dbReference type="AlphaFoldDB" id="X6N8C0"/>
<evidence type="ECO:0000256" key="1">
    <source>
        <dbReference type="ARBA" id="ARBA00004141"/>
    </source>
</evidence>
<feature type="transmembrane region" description="Helical" evidence="6">
    <location>
        <begin position="64"/>
        <end position="83"/>
    </location>
</feature>
<sequence length="218" mass="24010">MKNPTWNSHRYATTKGLGSICYGSFLVALIRTLKAFAKSAAQRGNALGCICYICLAYLEWLARYFSVYAFVQVAIYGVSFWQAAKNTWQLLTTKGFDAIINDDLSNLVLAAGAIAGGVITSLIGGLLGYLFFVNYGHFVGIVFGVLLAIVGLYIGYFFTLEFMFAIASAIKAIFVCWAEDPAALKETHPLCYELMAQAWRKVYNIGGVNEINTLRDLD</sequence>
<dbReference type="GO" id="GO:0005886">
    <property type="term" value="C:plasma membrane"/>
    <property type="evidence" value="ECO:0007669"/>
    <property type="project" value="UniProtKB-SubCell"/>
</dbReference>
<dbReference type="OMA" id="CLAYLEW"/>
<comment type="subcellular location">
    <subcellularLocation>
        <location evidence="6">Cell membrane</location>
        <topology evidence="6">Multi-pass membrane protein</topology>
    </subcellularLocation>
    <subcellularLocation>
        <location evidence="1">Membrane</location>
        <topology evidence="1">Multi-pass membrane protein</topology>
    </subcellularLocation>
</comment>
<evidence type="ECO:0000256" key="6">
    <source>
        <dbReference type="RuleBase" id="RU368066"/>
    </source>
</evidence>
<reference evidence="7 8" key="1">
    <citation type="journal article" date="2013" name="Curr. Biol.">
        <title>The Genome of the Foraminiferan Reticulomyxa filosa.</title>
        <authorList>
            <person name="Glockner G."/>
            <person name="Hulsmann N."/>
            <person name="Schleicher M."/>
            <person name="Noegel A.A."/>
            <person name="Eichinger L."/>
            <person name="Gallinger C."/>
            <person name="Pawlowski J."/>
            <person name="Sierra R."/>
            <person name="Euteneuer U."/>
            <person name="Pillet L."/>
            <person name="Moustafa A."/>
            <person name="Platzer M."/>
            <person name="Groth M."/>
            <person name="Szafranski K."/>
            <person name="Schliwa M."/>
        </authorList>
    </citation>
    <scope>NUCLEOTIDE SEQUENCE [LARGE SCALE GENOMIC DNA]</scope>
</reference>
<protein>
    <recommendedName>
        <fullName evidence="6">Choline transporter-like protein</fullName>
    </recommendedName>
</protein>
<organism evidence="7 8">
    <name type="scientific">Reticulomyxa filosa</name>
    <dbReference type="NCBI Taxonomy" id="46433"/>
    <lineage>
        <taxon>Eukaryota</taxon>
        <taxon>Sar</taxon>
        <taxon>Rhizaria</taxon>
        <taxon>Retaria</taxon>
        <taxon>Foraminifera</taxon>
        <taxon>Monothalamids</taxon>
        <taxon>Reticulomyxidae</taxon>
        <taxon>Reticulomyxa</taxon>
    </lineage>
</organism>
<dbReference type="PANTHER" id="PTHR12385:SF4">
    <property type="entry name" value="PROTEIN PNS1"/>
    <property type="match status" value="1"/>
</dbReference>
<dbReference type="InterPro" id="IPR007603">
    <property type="entry name" value="Choline_transptr-like"/>
</dbReference>
<evidence type="ECO:0000256" key="2">
    <source>
        <dbReference type="ARBA" id="ARBA00007168"/>
    </source>
</evidence>
<dbReference type="EMBL" id="ASPP01010656">
    <property type="protein sequence ID" value="ETO22525.1"/>
    <property type="molecule type" value="Genomic_DNA"/>
</dbReference>
<keyword evidence="8" id="KW-1185">Reference proteome</keyword>
<dbReference type="Proteomes" id="UP000023152">
    <property type="component" value="Unassembled WGS sequence"/>
</dbReference>
<feature type="transmembrane region" description="Helical" evidence="6">
    <location>
        <begin position="138"/>
        <end position="158"/>
    </location>
</feature>
<keyword evidence="5 6" id="KW-0472">Membrane</keyword>
<dbReference type="Pfam" id="PF04515">
    <property type="entry name" value="Choline_transpo"/>
    <property type="match status" value="1"/>
</dbReference>
<keyword evidence="4 6" id="KW-1133">Transmembrane helix</keyword>
<dbReference type="OrthoDB" id="44736at2759"/>
<comment type="caution">
    <text evidence="7">The sequence shown here is derived from an EMBL/GenBank/DDBJ whole genome shotgun (WGS) entry which is preliminary data.</text>
</comment>
<evidence type="ECO:0000256" key="3">
    <source>
        <dbReference type="ARBA" id="ARBA00022692"/>
    </source>
</evidence>
<evidence type="ECO:0000256" key="4">
    <source>
        <dbReference type="ARBA" id="ARBA00022989"/>
    </source>
</evidence>